<reference evidence="3" key="1">
    <citation type="submission" date="2017-09" db="EMBL/GenBank/DDBJ databases">
        <title>Depth-based differentiation of microbial function through sediment-hosted aquifers and enrichment of novel symbionts in the deep terrestrial subsurface.</title>
        <authorList>
            <person name="Probst A.J."/>
            <person name="Ladd B."/>
            <person name="Jarett J.K."/>
            <person name="Geller-Mcgrath D.E."/>
            <person name="Sieber C.M.K."/>
            <person name="Emerson J.B."/>
            <person name="Anantharaman K."/>
            <person name="Thomas B.C."/>
            <person name="Malmstrom R."/>
            <person name="Stieglmeier M."/>
            <person name="Klingl A."/>
            <person name="Woyke T."/>
            <person name="Ryan C.M."/>
            <person name="Banfield J.F."/>
        </authorList>
    </citation>
    <scope>NUCLEOTIDE SEQUENCE [LARGE SCALE GENOMIC DNA]</scope>
</reference>
<dbReference type="SUPFAM" id="SSF82649">
    <property type="entry name" value="SufE/NifU"/>
    <property type="match status" value="1"/>
</dbReference>
<gene>
    <name evidence="2" type="ORF">CO003_00785</name>
</gene>
<proteinExistence type="predicted"/>
<evidence type="ECO:0000313" key="3">
    <source>
        <dbReference type="Proteomes" id="UP000231673"/>
    </source>
</evidence>
<dbReference type="Gene3D" id="3.90.1010.10">
    <property type="match status" value="1"/>
</dbReference>
<accession>A0A2M7IE40</accession>
<dbReference type="PANTHER" id="PTHR10093">
    <property type="entry name" value="IRON-SULFUR CLUSTER ASSEMBLY ENZYME NIFU HOMOLOG"/>
    <property type="match status" value="1"/>
</dbReference>
<evidence type="ECO:0000313" key="2">
    <source>
        <dbReference type="EMBL" id="PIW74792.1"/>
    </source>
</evidence>
<dbReference type="CDD" id="cd06664">
    <property type="entry name" value="IscU_like"/>
    <property type="match status" value="1"/>
</dbReference>
<name>A0A2M7IE40_9BACT</name>
<sequence length="121" mass="13234">MYSKKVIQHFQNPKNMGKMKNPDSVGEAGNPQCGDVMKIYLKVSVGRIKDISFETMGCVSAIATSSMITELAKERTLAEAEKITYQDVVNELGELPPVKVHCAGMAVAALKKAIENYCKSH</sequence>
<feature type="domain" description="NIF system FeS cluster assembly NifU N-terminal" evidence="1">
    <location>
        <begin position="1"/>
        <end position="119"/>
    </location>
</feature>
<dbReference type="GO" id="GO:0016226">
    <property type="term" value="P:iron-sulfur cluster assembly"/>
    <property type="evidence" value="ECO:0007669"/>
    <property type="project" value="InterPro"/>
</dbReference>
<dbReference type="EMBL" id="PFGW01000017">
    <property type="protein sequence ID" value="PIW74792.1"/>
    <property type="molecule type" value="Genomic_DNA"/>
</dbReference>
<dbReference type="GO" id="GO:0051536">
    <property type="term" value="F:iron-sulfur cluster binding"/>
    <property type="evidence" value="ECO:0007669"/>
    <property type="project" value="InterPro"/>
</dbReference>
<dbReference type="GO" id="GO:0005506">
    <property type="term" value="F:iron ion binding"/>
    <property type="evidence" value="ECO:0007669"/>
    <property type="project" value="InterPro"/>
</dbReference>
<organism evidence="2 3">
    <name type="scientific">Candidatus Portnoybacteria bacterium CG_4_8_14_3_um_filter_44_15</name>
    <dbReference type="NCBI Taxonomy" id="1974803"/>
    <lineage>
        <taxon>Bacteria</taxon>
        <taxon>Candidatus Portnoyibacteriota</taxon>
    </lineage>
</organism>
<evidence type="ECO:0000259" key="1">
    <source>
        <dbReference type="Pfam" id="PF01592"/>
    </source>
</evidence>
<dbReference type="Pfam" id="PF01592">
    <property type="entry name" value="NifU_N"/>
    <property type="match status" value="1"/>
</dbReference>
<dbReference type="InterPro" id="IPR002871">
    <property type="entry name" value="NIF_FeS_clus_asmbl_NifU_N"/>
</dbReference>
<comment type="caution">
    <text evidence="2">The sequence shown here is derived from an EMBL/GenBank/DDBJ whole genome shotgun (WGS) entry which is preliminary data.</text>
</comment>
<protein>
    <submittedName>
        <fullName evidence="2">Iron-sulfur cluster assembly scaffold protein</fullName>
    </submittedName>
</protein>
<dbReference type="AlphaFoldDB" id="A0A2M7IE40"/>
<dbReference type="Proteomes" id="UP000231673">
    <property type="component" value="Unassembled WGS sequence"/>
</dbReference>